<evidence type="ECO:0000313" key="2">
    <source>
        <dbReference type="Ensembl" id="ENSSPUP00000023334.1"/>
    </source>
</evidence>
<sequence length="61" mass="6658">MLAISFISAVNRKRKKRREAKRFGSSTDDDSEHETAAKPGAEAKEEKGEAEGPVASLGWLL</sequence>
<organism evidence="2 3">
    <name type="scientific">Sphenodon punctatus</name>
    <name type="common">Tuatara</name>
    <name type="synonym">Hatteria punctata</name>
    <dbReference type="NCBI Taxonomy" id="8508"/>
    <lineage>
        <taxon>Eukaryota</taxon>
        <taxon>Metazoa</taxon>
        <taxon>Chordata</taxon>
        <taxon>Craniata</taxon>
        <taxon>Vertebrata</taxon>
        <taxon>Euteleostomi</taxon>
        <taxon>Lepidosauria</taxon>
        <taxon>Sphenodontia</taxon>
        <taxon>Sphenodontidae</taxon>
        <taxon>Sphenodon</taxon>
    </lineage>
</organism>
<reference evidence="2" key="1">
    <citation type="submission" date="2025-08" db="UniProtKB">
        <authorList>
            <consortium name="Ensembl"/>
        </authorList>
    </citation>
    <scope>IDENTIFICATION</scope>
</reference>
<dbReference type="Ensembl" id="ENSSPUT00000024887.1">
    <property type="protein sequence ID" value="ENSSPUP00000023334.1"/>
    <property type="gene ID" value="ENSSPUG00000017899.1"/>
</dbReference>
<evidence type="ECO:0000313" key="3">
    <source>
        <dbReference type="Proteomes" id="UP000694392"/>
    </source>
</evidence>
<proteinExistence type="predicted"/>
<dbReference type="AlphaFoldDB" id="A0A8D0HSG3"/>
<reference evidence="2" key="2">
    <citation type="submission" date="2025-09" db="UniProtKB">
        <authorList>
            <consortium name="Ensembl"/>
        </authorList>
    </citation>
    <scope>IDENTIFICATION</scope>
</reference>
<feature type="region of interest" description="Disordered" evidence="1">
    <location>
        <begin position="16"/>
        <end position="61"/>
    </location>
</feature>
<evidence type="ECO:0000256" key="1">
    <source>
        <dbReference type="SAM" id="MobiDB-lite"/>
    </source>
</evidence>
<name>A0A8D0HSG3_SPHPU</name>
<accession>A0A8D0HSG3</accession>
<protein>
    <submittedName>
        <fullName evidence="2">Uncharacterized protein</fullName>
    </submittedName>
</protein>
<feature type="compositionally biased region" description="Basic and acidic residues" evidence="1">
    <location>
        <begin position="33"/>
        <end position="50"/>
    </location>
</feature>
<keyword evidence="3" id="KW-1185">Reference proteome</keyword>
<dbReference type="Proteomes" id="UP000694392">
    <property type="component" value="Unplaced"/>
</dbReference>